<gene>
    <name evidence="3" type="ORF">I0Q91_03255</name>
</gene>
<evidence type="ECO:0000313" key="3">
    <source>
        <dbReference type="EMBL" id="MBF8436085.1"/>
    </source>
</evidence>
<dbReference type="RefSeq" id="WP_270452848.1">
    <property type="nucleotide sequence ID" value="NZ_JADPIE010000002.1"/>
</dbReference>
<sequence>MSNKKISAKTYQNLKTRAEEILEENLAEKREVEGLQNNNWVFLTVDNKSPYLVKFVPAEEKERLTIERKVYQFVNDRLDITVPEVLAYGESEYGDYLVREVIEGQSLKDYLTDGKKNDRVLYQAGQLLAKLHQIEFEEKGIFTSDLKVKEYDIFSKVEYNKFLEKLYDHEEITEKEYSLLKQVDVDYYFKRPPYVFCHSDYSPNNILVNDDDVVSIIDMEWACSAPYMDDLASFDLFLELEGFNYGIEEYYKGYNSIKEIDDYYFEHKNFYKFYRLVTMLSYQVAAEDERFDNQFLENMKAKFRSQLTNYPDFKSI</sequence>
<accession>A0A931ATB4</accession>
<dbReference type="PANTHER" id="PTHR21310:SF15">
    <property type="entry name" value="AMINOGLYCOSIDE PHOSPHOTRANSFERASE DOMAIN-CONTAINING PROTEIN"/>
    <property type="match status" value="1"/>
</dbReference>
<evidence type="ECO:0000259" key="2">
    <source>
        <dbReference type="Pfam" id="PF01636"/>
    </source>
</evidence>
<dbReference type="InterPro" id="IPR002575">
    <property type="entry name" value="Aminoglycoside_PTrfase"/>
</dbReference>
<dbReference type="InterPro" id="IPR011009">
    <property type="entry name" value="Kinase-like_dom_sf"/>
</dbReference>
<keyword evidence="1" id="KW-0175">Coiled coil</keyword>
<proteinExistence type="predicted"/>
<feature type="coiled-coil region" evidence="1">
    <location>
        <begin position="11"/>
        <end position="38"/>
    </location>
</feature>
<dbReference type="Proteomes" id="UP000621436">
    <property type="component" value="Unassembled WGS sequence"/>
</dbReference>
<dbReference type="EMBL" id="JADPIE010000002">
    <property type="protein sequence ID" value="MBF8436085.1"/>
    <property type="molecule type" value="Genomic_DNA"/>
</dbReference>
<dbReference type="SUPFAM" id="SSF56112">
    <property type="entry name" value="Protein kinase-like (PK-like)"/>
    <property type="match status" value="1"/>
</dbReference>
<protein>
    <submittedName>
        <fullName evidence="3">Aminoglycoside phosphotransferase family protein</fullName>
    </submittedName>
</protein>
<reference evidence="3" key="1">
    <citation type="submission" date="2020-11" db="EMBL/GenBank/DDBJ databases">
        <title>Halonatronomonas betainensis gen. nov., sp. nov. a novel haloalkaliphilic representative of the family Halanaerobiacae capable of betaine degradation.</title>
        <authorList>
            <person name="Boltyanskaya Y."/>
            <person name="Kevbrin V."/>
            <person name="Detkova E."/>
            <person name="Grouzdev D.S."/>
            <person name="Koziaeva V."/>
            <person name="Zhilina T."/>
        </authorList>
    </citation>
    <scope>NUCLEOTIDE SEQUENCE</scope>
    <source>
        <strain evidence="3">Z-7014</strain>
    </source>
</reference>
<dbReference type="Gene3D" id="3.90.1200.10">
    <property type="match status" value="1"/>
</dbReference>
<dbReference type="Pfam" id="PF01636">
    <property type="entry name" value="APH"/>
    <property type="match status" value="1"/>
</dbReference>
<evidence type="ECO:0000313" key="4">
    <source>
        <dbReference type="Proteomes" id="UP000621436"/>
    </source>
</evidence>
<dbReference type="InterPro" id="IPR051678">
    <property type="entry name" value="AGP_Transferase"/>
</dbReference>
<comment type="caution">
    <text evidence="3">The sequence shown here is derived from an EMBL/GenBank/DDBJ whole genome shotgun (WGS) entry which is preliminary data.</text>
</comment>
<evidence type="ECO:0000256" key="1">
    <source>
        <dbReference type="SAM" id="Coils"/>
    </source>
</evidence>
<dbReference type="PANTHER" id="PTHR21310">
    <property type="entry name" value="AMINOGLYCOSIDE PHOSPHOTRANSFERASE-RELATED-RELATED"/>
    <property type="match status" value="1"/>
</dbReference>
<name>A0A931ATB4_9FIRM</name>
<feature type="domain" description="Aminoglycoside phosphotransferase" evidence="2">
    <location>
        <begin position="36"/>
        <end position="233"/>
    </location>
</feature>
<dbReference type="AlphaFoldDB" id="A0A931ATB4"/>
<keyword evidence="4" id="KW-1185">Reference proteome</keyword>
<organism evidence="3 4">
    <name type="scientific">Halonatronomonas betaini</name>
    <dbReference type="NCBI Taxonomy" id="2778430"/>
    <lineage>
        <taxon>Bacteria</taxon>
        <taxon>Bacillati</taxon>
        <taxon>Bacillota</taxon>
        <taxon>Clostridia</taxon>
        <taxon>Halanaerobiales</taxon>
        <taxon>Halarsenatibacteraceae</taxon>
        <taxon>Halonatronomonas</taxon>
    </lineage>
</organism>